<keyword evidence="4" id="KW-0963">Cytoplasm</keyword>
<comment type="similarity">
    <text evidence="3">Belongs to the BRI3 family.</text>
</comment>
<dbReference type="Pfam" id="PF10164">
    <property type="entry name" value="BRI3"/>
    <property type="match status" value="1"/>
</dbReference>
<evidence type="ECO:0000256" key="3">
    <source>
        <dbReference type="ARBA" id="ARBA00008090"/>
    </source>
</evidence>
<keyword evidence="5" id="KW-0812">Transmembrane</keyword>
<keyword evidence="7" id="KW-0472">Membrane</keyword>
<dbReference type="Proteomes" id="UP000094385">
    <property type="component" value="Unassembled WGS sequence"/>
</dbReference>
<dbReference type="AlphaFoldDB" id="A0A1E3Q3M2"/>
<comment type="subcellular location">
    <subcellularLocation>
        <location evidence="2">Cytoplasm</location>
        <location evidence="2">Perinuclear region</location>
    </subcellularLocation>
    <subcellularLocation>
        <location evidence="1">Lysosome membrane</location>
        <topology evidence="1">Multi-pass membrane protein</topology>
    </subcellularLocation>
</comment>
<evidence type="ECO:0000256" key="2">
    <source>
        <dbReference type="ARBA" id="ARBA00004556"/>
    </source>
</evidence>
<reference evidence="13 14" key="1">
    <citation type="journal article" date="2016" name="Proc. Natl. Acad. Sci. U.S.A.">
        <title>Comparative genomics of biotechnologically important yeasts.</title>
        <authorList>
            <person name="Riley R."/>
            <person name="Haridas S."/>
            <person name="Wolfe K.H."/>
            <person name="Lopes M.R."/>
            <person name="Hittinger C.T."/>
            <person name="Goeker M."/>
            <person name="Salamov A.A."/>
            <person name="Wisecaver J.H."/>
            <person name="Long T.M."/>
            <person name="Calvey C.H."/>
            <person name="Aerts A.L."/>
            <person name="Barry K.W."/>
            <person name="Choi C."/>
            <person name="Clum A."/>
            <person name="Coughlan A.Y."/>
            <person name="Deshpande S."/>
            <person name="Douglass A.P."/>
            <person name="Hanson S.J."/>
            <person name="Klenk H.-P."/>
            <person name="LaButti K.M."/>
            <person name="Lapidus A."/>
            <person name="Lindquist E.A."/>
            <person name="Lipzen A.M."/>
            <person name="Meier-Kolthoff J.P."/>
            <person name="Ohm R.A."/>
            <person name="Otillar R.P."/>
            <person name="Pangilinan J.L."/>
            <person name="Peng Y."/>
            <person name="Rokas A."/>
            <person name="Rosa C.A."/>
            <person name="Scheuner C."/>
            <person name="Sibirny A.A."/>
            <person name="Slot J.C."/>
            <person name="Stielow J.B."/>
            <person name="Sun H."/>
            <person name="Kurtzman C.P."/>
            <person name="Blackwell M."/>
            <person name="Grigoriev I.V."/>
            <person name="Jeffries T.W."/>
        </authorList>
    </citation>
    <scope>NUCLEOTIDE SEQUENCE [LARGE SCALE GENOMIC DNA]</scope>
    <source>
        <strain evidence="13 14">NRRL Y-11557</strain>
    </source>
</reference>
<organism evidence="13 14">
    <name type="scientific">Lipomyces starkeyi NRRL Y-11557</name>
    <dbReference type="NCBI Taxonomy" id="675824"/>
    <lineage>
        <taxon>Eukaryota</taxon>
        <taxon>Fungi</taxon>
        <taxon>Dikarya</taxon>
        <taxon>Ascomycota</taxon>
        <taxon>Saccharomycotina</taxon>
        <taxon>Lipomycetes</taxon>
        <taxon>Lipomycetales</taxon>
        <taxon>Lipomycetaceae</taxon>
        <taxon>Lipomyces</taxon>
    </lineage>
</organism>
<name>A0A1E3Q3M2_LIPST</name>
<evidence type="ECO:0000256" key="7">
    <source>
        <dbReference type="ARBA" id="ARBA00023136"/>
    </source>
</evidence>
<dbReference type="PANTHER" id="PTHR13551:SF1">
    <property type="entry name" value="MEMBRANE PROTEIN BRI3"/>
    <property type="match status" value="1"/>
</dbReference>
<sequence>MHSTLVSFSPARLVTAAKPNGRPSNSTMEKFDKIVTSPPQAVTSPDPIQPGAVNAAVNDKLPDSHPCSRGHSFDSKFTGCGIAWAVCCFPWGLICLLNDRKKYCVKCGMKFDKDEVIV</sequence>
<evidence type="ECO:0000256" key="12">
    <source>
        <dbReference type="SAM" id="MobiDB-lite"/>
    </source>
</evidence>
<dbReference type="PANTHER" id="PTHR13551">
    <property type="entry name" value="BRAIN PROTEIN I3"/>
    <property type="match status" value="1"/>
</dbReference>
<evidence type="ECO:0000256" key="6">
    <source>
        <dbReference type="ARBA" id="ARBA00022989"/>
    </source>
</evidence>
<gene>
    <name evidence="13" type="ORF">LIPSTDRAFT_28734</name>
</gene>
<evidence type="ECO:0000256" key="5">
    <source>
        <dbReference type="ARBA" id="ARBA00022692"/>
    </source>
</evidence>
<protein>
    <recommendedName>
        <fullName evidence="9">Membrane protein BRI3</fullName>
    </recommendedName>
    <alternativeName>
        <fullName evidence="10">Brain protein I3</fullName>
    </alternativeName>
</protein>
<comment type="subunit">
    <text evidence="11">Interacts with BRI3BP. Interacts with MGAT1 and IFITM3.</text>
</comment>
<proteinExistence type="inferred from homology"/>
<evidence type="ECO:0000313" key="14">
    <source>
        <dbReference type="Proteomes" id="UP000094385"/>
    </source>
</evidence>
<accession>A0A1E3Q3M2</accession>
<dbReference type="OrthoDB" id="2564984at2759"/>
<evidence type="ECO:0000256" key="8">
    <source>
        <dbReference type="ARBA" id="ARBA00023228"/>
    </source>
</evidence>
<evidence type="ECO:0000256" key="11">
    <source>
        <dbReference type="ARBA" id="ARBA00046593"/>
    </source>
</evidence>
<evidence type="ECO:0000256" key="10">
    <source>
        <dbReference type="ARBA" id="ARBA00035449"/>
    </source>
</evidence>
<dbReference type="InterPro" id="IPR019317">
    <property type="entry name" value="BRI3"/>
</dbReference>
<dbReference type="GO" id="GO:0048471">
    <property type="term" value="C:perinuclear region of cytoplasm"/>
    <property type="evidence" value="ECO:0007669"/>
    <property type="project" value="UniProtKB-SubCell"/>
</dbReference>
<evidence type="ECO:0000256" key="9">
    <source>
        <dbReference type="ARBA" id="ARBA00035284"/>
    </source>
</evidence>
<keyword evidence="6" id="KW-1133">Transmembrane helix</keyword>
<feature type="region of interest" description="Disordered" evidence="12">
    <location>
        <begin position="16"/>
        <end position="54"/>
    </location>
</feature>
<keyword evidence="8" id="KW-0458">Lysosome</keyword>
<dbReference type="EMBL" id="KV454296">
    <property type="protein sequence ID" value="ODQ72309.1"/>
    <property type="molecule type" value="Genomic_DNA"/>
</dbReference>
<evidence type="ECO:0000256" key="1">
    <source>
        <dbReference type="ARBA" id="ARBA00004155"/>
    </source>
</evidence>
<evidence type="ECO:0000256" key="4">
    <source>
        <dbReference type="ARBA" id="ARBA00022490"/>
    </source>
</evidence>
<keyword evidence="14" id="KW-1185">Reference proteome</keyword>
<evidence type="ECO:0000313" key="13">
    <source>
        <dbReference type="EMBL" id="ODQ72309.1"/>
    </source>
</evidence>